<dbReference type="InterPro" id="IPR059010">
    <property type="entry name" value="TMEM179-179B"/>
</dbReference>
<comment type="caution">
    <text evidence="7">The sequence shown here is derived from an EMBL/GenBank/DDBJ whole genome shotgun (WGS) entry which is preliminary data.</text>
</comment>
<evidence type="ECO:0000256" key="3">
    <source>
        <dbReference type="ARBA" id="ARBA00022989"/>
    </source>
</evidence>
<evidence type="ECO:0000313" key="8">
    <source>
        <dbReference type="Proteomes" id="UP000703661"/>
    </source>
</evidence>
<evidence type="ECO:0000256" key="5">
    <source>
        <dbReference type="ARBA" id="ARBA00093776"/>
    </source>
</evidence>
<dbReference type="AlphaFoldDB" id="A0A9P6N509"/>
<feature type="transmembrane region" description="Helical" evidence="6">
    <location>
        <begin position="84"/>
        <end position="108"/>
    </location>
</feature>
<name>A0A9P6N509_9FUNG</name>
<protein>
    <submittedName>
        <fullName evidence="7">Uncharacterized protein</fullName>
    </submittedName>
</protein>
<dbReference type="Proteomes" id="UP000703661">
    <property type="component" value="Unassembled WGS sequence"/>
</dbReference>
<comment type="subcellular location">
    <subcellularLocation>
        <location evidence="1">Membrane</location>
        <topology evidence="1">Multi-pass membrane protein</topology>
    </subcellularLocation>
</comment>
<feature type="transmembrane region" description="Helical" evidence="6">
    <location>
        <begin position="41"/>
        <end position="64"/>
    </location>
</feature>
<dbReference type="EMBL" id="JAAAID010000008">
    <property type="protein sequence ID" value="KAG0024678.1"/>
    <property type="molecule type" value="Genomic_DNA"/>
</dbReference>
<evidence type="ECO:0000256" key="1">
    <source>
        <dbReference type="ARBA" id="ARBA00004141"/>
    </source>
</evidence>
<evidence type="ECO:0000256" key="4">
    <source>
        <dbReference type="ARBA" id="ARBA00023136"/>
    </source>
</evidence>
<proteinExistence type="inferred from homology"/>
<keyword evidence="4 6" id="KW-0472">Membrane</keyword>
<gene>
    <name evidence="7" type="ORF">BGZ80_010835</name>
</gene>
<evidence type="ECO:0000256" key="2">
    <source>
        <dbReference type="ARBA" id="ARBA00022692"/>
    </source>
</evidence>
<organism evidence="7 8">
    <name type="scientific">Entomortierella chlamydospora</name>
    <dbReference type="NCBI Taxonomy" id="101097"/>
    <lineage>
        <taxon>Eukaryota</taxon>
        <taxon>Fungi</taxon>
        <taxon>Fungi incertae sedis</taxon>
        <taxon>Mucoromycota</taxon>
        <taxon>Mortierellomycotina</taxon>
        <taxon>Mortierellomycetes</taxon>
        <taxon>Mortierellales</taxon>
        <taxon>Mortierellaceae</taxon>
        <taxon>Entomortierella</taxon>
    </lineage>
</organism>
<evidence type="ECO:0000313" key="7">
    <source>
        <dbReference type="EMBL" id="KAG0024678.1"/>
    </source>
</evidence>
<accession>A0A9P6N509</accession>
<keyword evidence="2 6" id="KW-0812">Transmembrane</keyword>
<dbReference type="Pfam" id="PF26158">
    <property type="entry name" value="Claudin_TMEM179-179B"/>
    <property type="match status" value="1"/>
</dbReference>
<keyword evidence="8" id="KW-1185">Reference proteome</keyword>
<feature type="transmembrane region" description="Helical" evidence="6">
    <location>
        <begin position="138"/>
        <end position="155"/>
    </location>
</feature>
<reference evidence="7" key="1">
    <citation type="journal article" date="2020" name="Fungal Divers.">
        <title>Resolving the Mortierellaceae phylogeny through synthesis of multi-gene phylogenetics and phylogenomics.</title>
        <authorList>
            <person name="Vandepol N."/>
            <person name="Liber J."/>
            <person name="Desiro A."/>
            <person name="Na H."/>
            <person name="Kennedy M."/>
            <person name="Barry K."/>
            <person name="Grigoriev I.V."/>
            <person name="Miller A.N."/>
            <person name="O'Donnell K."/>
            <person name="Stajich J.E."/>
            <person name="Bonito G."/>
        </authorList>
    </citation>
    <scope>NUCLEOTIDE SEQUENCE</scope>
    <source>
        <strain evidence="7">NRRL 2769</strain>
    </source>
</reference>
<comment type="similarity">
    <text evidence="5">Belongs to the TMEM179 family.</text>
</comment>
<sequence>MSAILCILGFIVLGAMVNNSYLQFYDQKICLLLGNPKTWSFHSSACAFTIAIGLMIAAGGVGLFAMDFVTWKRSDRFKGKRASIAAMLIAPTMSFFAFSTAIVIGVGIKDFCNNYEANGVPRPDSCHANLKNISGLETGVGAATVAGFISGFYGVSEYLQYRRRHVNGDKW</sequence>
<evidence type="ECO:0000256" key="6">
    <source>
        <dbReference type="SAM" id="Phobius"/>
    </source>
</evidence>
<keyword evidence="3 6" id="KW-1133">Transmembrane helix</keyword>